<dbReference type="RefSeq" id="WP_007798995.1">
    <property type="nucleotide sequence ID" value="NZ_DS022276.1"/>
</dbReference>
<evidence type="ECO:0000313" key="11">
    <source>
        <dbReference type="Proteomes" id="UP000006230"/>
    </source>
</evidence>
<dbReference type="GO" id="GO:0004467">
    <property type="term" value="F:long-chain fatty acid-CoA ligase activity"/>
    <property type="evidence" value="ECO:0007669"/>
    <property type="project" value="UniProtKB-EC"/>
</dbReference>
<dbReference type="InterPro" id="IPR025110">
    <property type="entry name" value="AMP-bd_C"/>
</dbReference>
<dbReference type="InterPro" id="IPR042099">
    <property type="entry name" value="ANL_N_sf"/>
</dbReference>
<dbReference type="eggNOG" id="COG0318">
    <property type="taxonomic scope" value="Bacteria"/>
</dbReference>
<dbReference type="InterPro" id="IPR000873">
    <property type="entry name" value="AMP-dep_synth/lig_dom"/>
</dbReference>
<keyword evidence="10" id="KW-0012">Acyltransferase</keyword>
<evidence type="ECO:0000259" key="8">
    <source>
        <dbReference type="Pfam" id="PF00501"/>
    </source>
</evidence>
<evidence type="ECO:0000256" key="7">
    <source>
        <dbReference type="ARBA" id="ARBA00042773"/>
    </source>
</evidence>
<evidence type="ECO:0000259" key="9">
    <source>
        <dbReference type="Pfam" id="PF13193"/>
    </source>
</evidence>
<organism evidence="10 11">
    <name type="scientific">Salipiger bermudensis (strain DSM 26914 / JCM 13377 / KCTC 12554 / HTCC2601)</name>
    <name type="common">Pelagibaca bermudensis</name>
    <dbReference type="NCBI Taxonomy" id="314265"/>
    <lineage>
        <taxon>Bacteria</taxon>
        <taxon>Pseudomonadati</taxon>
        <taxon>Pseudomonadota</taxon>
        <taxon>Alphaproteobacteria</taxon>
        <taxon>Rhodobacterales</taxon>
        <taxon>Roseobacteraceae</taxon>
        <taxon>Salipiger</taxon>
    </lineage>
</organism>
<dbReference type="Gene3D" id="3.30.300.30">
    <property type="match status" value="1"/>
</dbReference>
<keyword evidence="4" id="KW-0472">Membrane</keyword>
<dbReference type="HOGENOM" id="CLU_000022_59_7_5"/>
<dbReference type="GO" id="GO:0016020">
    <property type="term" value="C:membrane"/>
    <property type="evidence" value="ECO:0007669"/>
    <property type="project" value="UniProtKB-SubCell"/>
</dbReference>
<evidence type="ECO:0000256" key="3">
    <source>
        <dbReference type="ARBA" id="ARBA00022598"/>
    </source>
</evidence>
<dbReference type="EC" id="6.2.1.3" evidence="5"/>
<evidence type="ECO:0000256" key="5">
    <source>
        <dbReference type="ARBA" id="ARBA00026121"/>
    </source>
</evidence>
<dbReference type="InterPro" id="IPR050237">
    <property type="entry name" value="ATP-dep_AMP-bd_enzyme"/>
</dbReference>
<evidence type="ECO:0000313" key="10">
    <source>
        <dbReference type="EMBL" id="EAU45854.1"/>
    </source>
</evidence>
<dbReference type="CDD" id="cd04433">
    <property type="entry name" value="AFD_class_I"/>
    <property type="match status" value="1"/>
</dbReference>
<dbReference type="STRING" id="314265.R2601_20641"/>
<comment type="pathway">
    <text evidence="2">Lipid metabolism; fatty acid beta-oxidation.</text>
</comment>
<comment type="subcellular location">
    <subcellularLocation>
        <location evidence="1">Membrane</location>
        <topology evidence="1">Peripheral membrane protein</topology>
    </subcellularLocation>
</comment>
<evidence type="ECO:0000256" key="4">
    <source>
        <dbReference type="ARBA" id="ARBA00023136"/>
    </source>
</evidence>
<dbReference type="Proteomes" id="UP000006230">
    <property type="component" value="Unassembled WGS sequence"/>
</dbReference>
<accession>Q0FNQ1</accession>
<dbReference type="OrthoDB" id="8185589at2"/>
<feature type="domain" description="AMP-binding enzyme C-terminal" evidence="9">
    <location>
        <begin position="432"/>
        <end position="505"/>
    </location>
</feature>
<evidence type="ECO:0000256" key="1">
    <source>
        <dbReference type="ARBA" id="ARBA00004170"/>
    </source>
</evidence>
<dbReference type="Pfam" id="PF13193">
    <property type="entry name" value="AMP-binding_C"/>
    <property type="match status" value="1"/>
</dbReference>
<evidence type="ECO:0000256" key="2">
    <source>
        <dbReference type="ARBA" id="ARBA00005005"/>
    </source>
</evidence>
<dbReference type="Gene3D" id="3.40.50.12780">
    <property type="entry name" value="N-terminal domain of ligase-like"/>
    <property type="match status" value="1"/>
</dbReference>
<dbReference type="PROSITE" id="PS00455">
    <property type="entry name" value="AMP_BINDING"/>
    <property type="match status" value="1"/>
</dbReference>
<dbReference type="PANTHER" id="PTHR43767">
    <property type="entry name" value="LONG-CHAIN-FATTY-ACID--COA LIGASE"/>
    <property type="match status" value="1"/>
</dbReference>
<dbReference type="SUPFAM" id="SSF56801">
    <property type="entry name" value="Acetyl-CoA synthetase-like"/>
    <property type="match status" value="1"/>
</dbReference>
<dbReference type="PANTHER" id="PTHR43767:SF8">
    <property type="entry name" value="LONG-CHAIN-FATTY-ACID--COA LIGASE"/>
    <property type="match status" value="1"/>
</dbReference>
<feature type="domain" description="AMP-dependent synthetase/ligase" evidence="8">
    <location>
        <begin position="37"/>
        <end position="381"/>
    </location>
</feature>
<protein>
    <recommendedName>
        <fullName evidence="6">Long-chain-fatty-acid--CoA ligase</fullName>
        <ecNumber evidence="5">6.2.1.3</ecNumber>
    </recommendedName>
    <alternativeName>
        <fullName evidence="7">Long-chain acyl-CoA synthetase</fullName>
    </alternativeName>
</protein>
<keyword evidence="3" id="KW-0436">Ligase</keyword>
<dbReference type="InterPro" id="IPR020845">
    <property type="entry name" value="AMP-binding_CS"/>
</dbReference>
<keyword evidence="10" id="KW-0808">Transferase</keyword>
<dbReference type="AlphaFoldDB" id="Q0FNQ1"/>
<dbReference type="Pfam" id="PF00501">
    <property type="entry name" value="AMP-binding"/>
    <property type="match status" value="1"/>
</dbReference>
<proteinExistence type="predicted"/>
<keyword evidence="11" id="KW-1185">Reference proteome</keyword>
<dbReference type="GO" id="GO:0016746">
    <property type="term" value="F:acyltransferase activity"/>
    <property type="evidence" value="ECO:0007669"/>
    <property type="project" value="UniProtKB-KW"/>
</dbReference>
<dbReference type="EMBL" id="AATQ01000021">
    <property type="protein sequence ID" value="EAU45854.1"/>
    <property type="molecule type" value="Genomic_DNA"/>
</dbReference>
<sequence length="528" mass="55704">MQDDPTFDGLIAERLARAEVRPVLVTGGGLEILPDAFERMVGQAAAWLQRQGIGAGDVVAIWLSNRPQWLALLFGAARIGAIVAAVNTRYRSAELHHILASSGARLLIFEGADRHADFHAMIAELDRETLPELAALAAIGSGELAPVLGLEVAHCAFDDLEPLPSQGARASDPVLLFTTSGTTSKPKLVLHTQASLARHARNSARAYGFDGEGAAYLAAMPFCGVFGLNPSFAALAGGAPIHLMSAFKVGPALEICRRAGITHFCGSDEMFRQMWQADRVALSRARLCGYASFTPGLGGALQEMAEAGLPLVGVYGASEVNAIFAIQSTTAPIAQRLQGGGYAAGPGAEIRVRDPETGALCADGESGVLEIRADTNFSGYYRNPEATARAIDAEGFFRSGDVGQLRGDGSFVYLARNGDFIRLSGFLTDPAEIEEVIEAADGVAKAQVVGVAHEGRTRPVAFILPEEGDAPDPEAVLAHVNARLAHYKVPLMIVPVEAFPTTESANGLKIQKARLRDMAEARLAGESA</sequence>
<dbReference type="InterPro" id="IPR045851">
    <property type="entry name" value="AMP-bd_C_sf"/>
</dbReference>
<gene>
    <name evidence="10" type="ORF">R2601_20641</name>
</gene>
<name>Q0FNQ1_SALBH</name>
<evidence type="ECO:0000256" key="6">
    <source>
        <dbReference type="ARBA" id="ARBA00039545"/>
    </source>
</evidence>
<comment type="caution">
    <text evidence="10">The sequence shown here is derived from an EMBL/GenBank/DDBJ whole genome shotgun (WGS) entry which is preliminary data.</text>
</comment>
<reference evidence="10 11" key="1">
    <citation type="journal article" date="2010" name="J. Bacteriol.">
        <title>Genome sequences of Pelagibaca bermudensis HTCC2601T and Maritimibacter alkaliphilus HTCC2654T, the type strains of two marine Roseobacter genera.</title>
        <authorList>
            <person name="Thrash J.C."/>
            <person name="Cho J.C."/>
            <person name="Ferriera S."/>
            <person name="Johnson J."/>
            <person name="Vergin K.L."/>
            <person name="Giovannoni S.J."/>
        </authorList>
    </citation>
    <scope>NUCLEOTIDE SEQUENCE [LARGE SCALE GENOMIC DNA]</scope>
    <source>
        <strain evidence="11">DSM 26914 / JCM 13377 / KCTC 12554 / HTCC2601</strain>
    </source>
</reference>